<evidence type="ECO:0000313" key="3">
    <source>
        <dbReference type="EMBL" id="CEM03403.1"/>
    </source>
</evidence>
<evidence type="ECO:0000313" key="4">
    <source>
        <dbReference type="Proteomes" id="UP000041254"/>
    </source>
</evidence>
<feature type="region of interest" description="Disordered" evidence="2">
    <location>
        <begin position="70"/>
        <end position="94"/>
    </location>
</feature>
<organism evidence="3 4">
    <name type="scientific">Vitrella brassicaformis (strain CCMP3155)</name>
    <dbReference type="NCBI Taxonomy" id="1169540"/>
    <lineage>
        <taxon>Eukaryota</taxon>
        <taxon>Sar</taxon>
        <taxon>Alveolata</taxon>
        <taxon>Colpodellida</taxon>
        <taxon>Vitrellaceae</taxon>
        <taxon>Vitrella</taxon>
    </lineage>
</organism>
<keyword evidence="4" id="KW-1185">Reference proteome</keyword>
<dbReference type="AlphaFoldDB" id="A0A0G4EX80"/>
<evidence type="ECO:0000256" key="2">
    <source>
        <dbReference type="SAM" id="MobiDB-lite"/>
    </source>
</evidence>
<feature type="region of interest" description="Disordered" evidence="2">
    <location>
        <begin position="214"/>
        <end position="264"/>
    </location>
</feature>
<gene>
    <name evidence="3" type="ORF">Vbra_13868</name>
</gene>
<sequence>MSLGWLSESALIPKPAKPIDVSSASLGALRAAVYEKESAAKKRQLETGSTQTKPTKKFRTREELLLDEKNEGVAAREAKDKKEQERTARNFTNSRRKLEEKALIYESIMRGEANGKDMMGVSALVDFDQKLYEKYAEDAKKMEQQIEGGTMMSESMKLERQRLRWERGAQRSLEGQSSSATAADDAPNPLPSGAVRQMFDCPLLDEAGREFTNDLHRDVESKRSQLVDKKKQTREGLRSQLQKRREEKQKEKEKDKEGKGDARS</sequence>
<dbReference type="Proteomes" id="UP000041254">
    <property type="component" value="Unassembled WGS sequence"/>
</dbReference>
<feature type="region of interest" description="Disordered" evidence="2">
    <location>
        <begin position="144"/>
        <end position="197"/>
    </location>
</feature>
<proteinExistence type="predicted"/>
<dbReference type="PANTHER" id="PTHR15885:SF1">
    <property type="entry name" value="COILED-COIL DOMAIN-CONTAINING PROTEIN 174"/>
    <property type="match status" value="1"/>
</dbReference>
<dbReference type="InterPro" id="IPR025066">
    <property type="entry name" value="CCDC174-like"/>
</dbReference>
<accession>A0A0G4EX80</accession>
<dbReference type="EMBL" id="CDMY01000340">
    <property type="protein sequence ID" value="CEM03403.1"/>
    <property type="molecule type" value="Genomic_DNA"/>
</dbReference>
<protein>
    <submittedName>
        <fullName evidence="3">Uncharacterized protein</fullName>
    </submittedName>
</protein>
<dbReference type="OrthoDB" id="366276at2759"/>
<dbReference type="GO" id="GO:0005634">
    <property type="term" value="C:nucleus"/>
    <property type="evidence" value="ECO:0007669"/>
    <property type="project" value="TreeGrafter"/>
</dbReference>
<reference evidence="3 4" key="1">
    <citation type="submission" date="2014-11" db="EMBL/GenBank/DDBJ databases">
        <authorList>
            <person name="Zhu J."/>
            <person name="Qi W."/>
            <person name="Song R."/>
        </authorList>
    </citation>
    <scope>NUCLEOTIDE SEQUENCE [LARGE SCALE GENOMIC DNA]</scope>
</reference>
<dbReference type="OMA" id="ANGKDMM"/>
<dbReference type="PANTHER" id="PTHR15885">
    <property type="entry name" value="COILED-COIL DOMAIN-CONTAINING PROTEIN 174"/>
    <property type="match status" value="1"/>
</dbReference>
<dbReference type="PhylomeDB" id="A0A0G4EX80"/>
<feature type="compositionally biased region" description="Basic and acidic residues" evidence="2">
    <location>
        <begin position="70"/>
        <end position="88"/>
    </location>
</feature>
<feature type="compositionally biased region" description="Basic and acidic residues" evidence="2">
    <location>
        <begin position="156"/>
        <end position="169"/>
    </location>
</feature>
<dbReference type="VEuPathDB" id="CryptoDB:Vbra_13868"/>
<keyword evidence="1" id="KW-0175">Coiled coil</keyword>
<evidence type="ECO:0000256" key="1">
    <source>
        <dbReference type="ARBA" id="ARBA00023054"/>
    </source>
</evidence>
<name>A0A0G4EX80_VITBC</name>
<dbReference type="InParanoid" id="A0A0G4EX80"/>